<comment type="similarity">
    <text evidence="2">Belongs to the RPGRIP1 family.</text>
</comment>
<feature type="domain" description="EF-hand" evidence="9">
    <location>
        <begin position="263"/>
        <end position="298"/>
    </location>
</feature>
<dbReference type="GO" id="GO:1905515">
    <property type="term" value="P:non-motile cilium assembly"/>
    <property type="evidence" value="ECO:0007669"/>
    <property type="project" value="TreeGrafter"/>
</dbReference>
<sequence>MDEDRYLNLQNENRRLKKELDARETKHKQTLARLARAEEAAKRATLAASSKLGGSAADKMAAPTAARLFAAEQRAAELEEESRELTRKLQKEHEKTMHFKNLCKEYKAKLDDALKMARGIKPGKKTAADIGSVSVPRLPDMDTSSRRGDSMAEQLRQERVRATTLASEVESLRRQLRQMEVKKGSTPAAAAPATKASNDAWVLEHFVEDRRNYLLDRSTSKVYTKPLTPDEWPEPVGRMSGGRIVRPTNKDDVFVALDAYLKREQILLKEAFDKFDADKSESLSTAELGRFLDAVMPGVKPAQQKYFRAMVDINSDGKVTYQELVDAMKNCVVIGERTADSASSEMRPVLKKLRSYIKAKLSTLSTVFNQFDKDGSGSLEPRELGDMFTKLDPNITEDEKRHLLSHMARLDLDGDGRVTLLDLKKALRAVDMTIQSSEVPTITEMSRPVATPQQVVQVSAGTLVLKEQFIQGKMFLVDSANGFVYNTLTSPTDWLKPVGKLSGGIINRPPTSADLVASLDATLKKQQARLKDVFDSFDTGRKGTLQSKDLAAMLKKLMPGSSDADLAFFQLLLDTAGVGKISYQELVTCIKDVIAASQASSERGNMDAERVLQQFKVLARDKSLFGGGKMTYAQIIDVFRQRVGGGAQECRMVAAFVRQLDLGNVGAVGYDEIAHALRVLETRVLTSDGATPSSGVPQPRQGGPSDWYLEDITLEGRHYLVDRHTMRVYAPPAGIGRWPTLAGRFMGGRLVPFERAREQRFIDGLDRYLKDQHARLKDVFDTFDRDRVGALNRSDVSAMIRALMPDATAGDVQYVRTLLDIDSDGEVSFTEFVNGVKDAIAASNNTRDAPAAQSPELGAVLKILTDYVSSRGISLAQAFDEFDSAHTGFLTHNGLIAMLKKLVPNLSNAELKHMAHHLRQMDADGDGRVTLAEVYQALRMSEVKRIVADPSRLQLAVAPETNAAETSTNLREQAGEVAYLRKQVSDAKALVTALEIDLKREKETAAVPKYPRGDDVSTSFSASELQAEIKSAWERAGVLQKRYQEAQQALGTMKANHTRVLQQLDETHKRLNAERRENLKLASEEKRLAMELEAALELEPLLEQARHERLALEKENHQLLAAAMNAPSEAQSEVRRLRSIMVEAQRERAAAELREAELKRTLNEIGGDGVEDYKSTRSERDRLRVDISRMEVELEAAHDKIKVFMEMGGASRKEGKGSKGGGKALIVHQDDDMDEGTLRAELRGLRETYADQVEELKKAQKLLKLEEHQCTDLRAALVEEKTRADKINEDLYRKVQAHENELDRRQKKIQKLEAQLRRLLSGGSIEHIDEGPKTVRSSVSGSTQLASKAEESDMADLGAGENIFELRLLGVEIDRAVIGEPNPATFMTVDFFEHETQATAVVTGTEVEIEQTLQYIVKVDDFFLEYLDTKRLPVELNKSLGLDFATIGVAHVQLAKVLDDMQLGHTAKDPSVHFCDVIGRNGDIIARLRYSAFLRKSVMPQLRAYKAKPGAVGARARLPPGTDPNDPLASAYASAYEAAASLSATIVSTAIKVDISCCRDLVPRVGEPSDMVPYCSYQFPGLPSHDTTYGRGPNPDFEDSHDMPLERTKEVEARLETASMEVVAFDDADTDLEGAGVIGIARIDLEPLSKGLPVQGAFPLFSQSREKKGTVYVSLSWKEVLQDPSRSAKSAALPTASDAARVSAPPPRAPRRSAGIEDDNLSKALPTSPMSTALTRQGGGGPVTEAAMTSAAAADKVTVSIGQLELGNTLYHDHKIRQMFMLFEFMSRFHRDDDQQTMRVKKQSSLVDFGYTRAFPVKEYGLRKAIAAALRGGSSEEAIIPFCLVSDDNGIDFEDIGFFELKLSDIYEKGDMLDRRVQVLDKNDNVIGHVRVSVQAQSALRSIMADP</sequence>
<dbReference type="GO" id="GO:0035869">
    <property type="term" value="C:ciliary transition zone"/>
    <property type="evidence" value="ECO:0007669"/>
    <property type="project" value="TreeGrafter"/>
</dbReference>
<dbReference type="PROSITE" id="PS00018">
    <property type="entry name" value="EF_HAND_1"/>
    <property type="match status" value="5"/>
</dbReference>
<evidence type="ECO:0000256" key="1">
    <source>
        <dbReference type="ARBA" id="ARBA00004138"/>
    </source>
</evidence>
<feature type="compositionally biased region" description="Polar residues" evidence="8">
    <location>
        <begin position="1335"/>
        <end position="1346"/>
    </location>
</feature>
<dbReference type="InterPro" id="IPR018247">
    <property type="entry name" value="EF_Hand_1_Ca_BS"/>
</dbReference>
<dbReference type="Gene3D" id="1.10.238.10">
    <property type="entry name" value="EF-hand"/>
    <property type="match status" value="4"/>
</dbReference>
<dbReference type="PANTHER" id="PTHR14240:SF1">
    <property type="entry name" value="PROTEIN FANTOM-RELATED"/>
    <property type="match status" value="1"/>
</dbReference>
<reference evidence="10" key="1">
    <citation type="submission" date="2021-01" db="EMBL/GenBank/DDBJ databases">
        <authorList>
            <person name="Corre E."/>
            <person name="Pelletier E."/>
            <person name="Niang G."/>
            <person name="Scheremetjew M."/>
            <person name="Finn R."/>
            <person name="Kale V."/>
            <person name="Holt S."/>
            <person name="Cochrane G."/>
            <person name="Meng A."/>
            <person name="Brown T."/>
            <person name="Cohen L."/>
        </authorList>
    </citation>
    <scope>NUCLEOTIDE SEQUENCE</scope>
    <source>
        <strain evidence="10">CCMP494</strain>
    </source>
</reference>
<dbReference type="InterPro" id="IPR041091">
    <property type="entry name" value="RPGRIP1_C"/>
</dbReference>
<feature type="coiled-coil region" evidence="7">
    <location>
        <begin position="1102"/>
        <end position="1200"/>
    </location>
</feature>
<feature type="domain" description="EF-hand" evidence="9">
    <location>
        <begin position="909"/>
        <end position="944"/>
    </location>
</feature>
<feature type="compositionally biased region" description="Basic and acidic residues" evidence="8">
    <location>
        <begin position="139"/>
        <end position="153"/>
    </location>
</feature>
<protein>
    <recommendedName>
        <fullName evidence="9">EF-hand domain-containing protein</fullName>
    </recommendedName>
</protein>
<evidence type="ECO:0000256" key="4">
    <source>
        <dbReference type="ARBA" id="ARBA00023054"/>
    </source>
</evidence>
<dbReference type="InterPro" id="IPR002048">
    <property type="entry name" value="EF_hand_dom"/>
</dbReference>
<feature type="domain" description="EF-hand" evidence="9">
    <location>
        <begin position="398"/>
        <end position="433"/>
    </location>
</feature>
<feature type="coiled-coil region" evidence="7">
    <location>
        <begin position="1239"/>
        <end position="1322"/>
    </location>
</feature>
<evidence type="ECO:0000256" key="7">
    <source>
        <dbReference type="SAM" id="Coils"/>
    </source>
</evidence>
<dbReference type="GO" id="GO:0005509">
    <property type="term" value="F:calcium ion binding"/>
    <property type="evidence" value="ECO:0007669"/>
    <property type="project" value="InterPro"/>
</dbReference>
<keyword evidence="3" id="KW-0106">Calcium</keyword>
<feature type="region of interest" description="Disordered" evidence="8">
    <location>
        <begin position="1327"/>
        <end position="1353"/>
    </location>
</feature>
<dbReference type="SMART" id="SM00054">
    <property type="entry name" value="EFh"/>
    <property type="match status" value="10"/>
</dbReference>
<dbReference type="Gene3D" id="2.60.40.150">
    <property type="entry name" value="C2 domain"/>
    <property type="match status" value="3"/>
</dbReference>
<accession>A0A7S0KJB7</accession>
<evidence type="ECO:0000256" key="3">
    <source>
        <dbReference type="ARBA" id="ARBA00022837"/>
    </source>
</evidence>
<name>A0A7S0KJB7_MICPS</name>
<evidence type="ECO:0000259" key="9">
    <source>
        <dbReference type="PROSITE" id="PS50222"/>
    </source>
</evidence>
<dbReference type="InterPro" id="IPR011992">
    <property type="entry name" value="EF-hand-dom_pair"/>
</dbReference>
<feature type="coiled-coil region" evidence="7">
    <location>
        <begin position="155"/>
        <end position="182"/>
    </location>
</feature>
<evidence type="ECO:0000256" key="8">
    <source>
        <dbReference type="SAM" id="MobiDB-lite"/>
    </source>
</evidence>
<dbReference type="CDD" id="cd00051">
    <property type="entry name" value="EFh"/>
    <property type="match status" value="4"/>
</dbReference>
<dbReference type="Pfam" id="PF11618">
    <property type="entry name" value="C2-C2_1"/>
    <property type="match status" value="1"/>
</dbReference>
<feature type="domain" description="EF-hand" evidence="9">
    <location>
        <begin position="818"/>
        <end position="842"/>
    </location>
</feature>
<feature type="domain" description="EF-hand" evidence="9">
    <location>
        <begin position="359"/>
        <end position="394"/>
    </location>
</feature>
<dbReference type="InterPro" id="IPR021656">
    <property type="entry name" value="C2-C2_1"/>
</dbReference>
<dbReference type="InterPro" id="IPR035892">
    <property type="entry name" value="C2_domain_sf"/>
</dbReference>
<evidence type="ECO:0000256" key="6">
    <source>
        <dbReference type="ARBA" id="ARBA00023273"/>
    </source>
</evidence>
<organism evidence="10">
    <name type="scientific">Micromonas pusilla</name>
    <name type="common">Picoplanktonic green alga</name>
    <name type="synonym">Chromulina pusilla</name>
    <dbReference type="NCBI Taxonomy" id="38833"/>
    <lineage>
        <taxon>Eukaryota</taxon>
        <taxon>Viridiplantae</taxon>
        <taxon>Chlorophyta</taxon>
        <taxon>Mamiellophyceae</taxon>
        <taxon>Mamiellales</taxon>
        <taxon>Mamiellaceae</taxon>
        <taxon>Micromonas</taxon>
    </lineage>
</organism>
<dbReference type="PROSITE" id="PS50222">
    <property type="entry name" value="EF_HAND_2"/>
    <property type="match status" value="8"/>
</dbReference>
<keyword evidence="6" id="KW-0966">Cell projection</keyword>
<keyword evidence="5" id="KW-0969">Cilium</keyword>
<dbReference type="GO" id="GO:0005856">
    <property type="term" value="C:cytoskeleton"/>
    <property type="evidence" value="ECO:0007669"/>
    <property type="project" value="UniProtKB-ARBA"/>
</dbReference>
<dbReference type="Pfam" id="PF18111">
    <property type="entry name" value="RPGR1_C"/>
    <property type="match status" value="1"/>
</dbReference>
<dbReference type="Pfam" id="PF13202">
    <property type="entry name" value="EF-hand_5"/>
    <property type="match status" value="1"/>
</dbReference>
<proteinExistence type="inferred from homology"/>
<feature type="region of interest" description="Disordered" evidence="8">
    <location>
        <begin position="134"/>
        <end position="153"/>
    </location>
</feature>
<dbReference type="SUPFAM" id="SSF47473">
    <property type="entry name" value="EF-hand"/>
    <property type="match status" value="3"/>
</dbReference>
<feature type="domain" description="EF-hand" evidence="9">
    <location>
        <begin position="309"/>
        <end position="334"/>
    </location>
</feature>
<evidence type="ECO:0000256" key="5">
    <source>
        <dbReference type="ARBA" id="ARBA00023069"/>
    </source>
</evidence>
<keyword evidence="4 7" id="KW-0175">Coiled coil</keyword>
<comment type="subcellular location">
    <subcellularLocation>
        <location evidence="1">Cell projection</location>
        <location evidence="1">Cilium</location>
    </subcellularLocation>
</comment>
<dbReference type="PANTHER" id="PTHR14240">
    <property type="entry name" value="RETINITIS PIGMENTOSA GTPASE REGULATOR-INTERACTING PROTEIN"/>
    <property type="match status" value="1"/>
</dbReference>
<gene>
    <name evidence="10" type="ORF">MSP1404_LOCUS3028</name>
</gene>
<dbReference type="SUPFAM" id="SSF49562">
    <property type="entry name" value="C2 domain (Calcium/lipid-binding domain, CaLB)"/>
    <property type="match status" value="2"/>
</dbReference>
<feature type="domain" description="EF-hand" evidence="9">
    <location>
        <begin position="525"/>
        <end position="560"/>
    </location>
</feature>
<dbReference type="InterPro" id="IPR031139">
    <property type="entry name" value="RPGRIP1_fam"/>
</dbReference>
<evidence type="ECO:0000313" key="10">
    <source>
        <dbReference type="EMBL" id="CAD8581299.1"/>
    </source>
</evidence>
<feature type="domain" description="EF-hand" evidence="9">
    <location>
        <begin position="771"/>
        <end position="806"/>
    </location>
</feature>
<evidence type="ECO:0000256" key="2">
    <source>
        <dbReference type="ARBA" id="ARBA00006042"/>
    </source>
</evidence>
<dbReference type="EMBL" id="HBEV01004011">
    <property type="protein sequence ID" value="CAD8581299.1"/>
    <property type="molecule type" value="Transcribed_RNA"/>
</dbReference>
<dbReference type="Pfam" id="PF13499">
    <property type="entry name" value="EF-hand_7"/>
    <property type="match status" value="3"/>
</dbReference>
<feature type="region of interest" description="Disordered" evidence="8">
    <location>
        <begin position="1684"/>
        <end position="1742"/>
    </location>
</feature>
<feature type="coiled-coil region" evidence="7">
    <location>
        <begin position="68"/>
        <end position="95"/>
    </location>
</feature>